<keyword evidence="2 5" id="KW-0812">Transmembrane</keyword>
<name>A0ABS6FYS9_9FIRM</name>
<feature type="transmembrane region" description="Helical" evidence="5">
    <location>
        <begin position="31"/>
        <end position="52"/>
    </location>
</feature>
<sequence length="205" mass="22524">MTESILLVLALSLDAFVASIAYGTNKIKIPFISVAIINIACSSVLAFSLFLGSIVKKIIPVNITSVFSFLILLVLGVFYLFQSLIKAYITKPSNQNKEVQLKMSDLIINIYVDETSADFDNSKDLNPKEAIYLAIALSLDSLAVGFGSSLGNINYIQVILFSLFWGMMAIWLGVFIGKKFAEKLNINISWLSGVLLMILAIKNLI</sequence>
<feature type="transmembrane region" description="Helical" evidence="5">
    <location>
        <begin position="58"/>
        <end position="81"/>
    </location>
</feature>
<evidence type="ECO:0000313" key="6">
    <source>
        <dbReference type="EMBL" id="MBU5675402.1"/>
    </source>
</evidence>
<organism evidence="6 7">
    <name type="scientific">Alkaliphilus flagellatus</name>
    <dbReference type="NCBI Taxonomy" id="2841507"/>
    <lineage>
        <taxon>Bacteria</taxon>
        <taxon>Bacillati</taxon>
        <taxon>Bacillota</taxon>
        <taxon>Clostridia</taxon>
        <taxon>Peptostreptococcales</taxon>
        <taxon>Natronincolaceae</taxon>
        <taxon>Alkaliphilus</taxon>
    </lineage>
</organism>
<keyword evidence="7" id="KW-1185">Reference proteome</keyword>
<dbReference type="EMBL" id="JAHLQK010000001">
    <property type="protein sequence ID" value="MBU5675402.1"/>
    <property type="molecule type" value="Genomic_DNA"/>
</dbReference>
<evidence type="ECO:0000256" key="5">
    <source>
        <dbReference type="SAM" id="Phobius"/>
    </source>
</evidence>
<dbReference type="InterPro" id="IPR014205">
    <property type="entry name" value="Spore_YtaF"/>
</dbReference>
<evidence type="ECO:0000256" key="3">
    <source>
        <dbReference type="ARBA" id="ARBA00022989"/>
    </source>
</evidence>
<dbReference type="NCBIfam" id="TIGR02840">
    <property type="entry name" value="spore_YtaF"/>
    <property type="match status" value="1"/>
</dbReference>
<keyword evidence="4 5" id="KW-0472">Membrane</keyword>
<feature type="transmembrane region" description="Helical" evidence="5">
    <location>
        <begin position="155"/>
        <end position="177"/>
    </location>
</feature>
<protein>
    <submittedName>
        <fullName evidence="6">Sporulation membrane protein YtaF</fullName>
    </submittedName>
</protein>
<dbReference type="Pfam" id="PF02659">
    <property type="entry name" value="Mntp"/>
    <property type="match status" value="1"/>
</dbReference>
<keyword evidence="3 5" id="KW-1133">Transmembrane helix</keyword>
<comment type="caution">
    <text evidence="6">The sequence shown here is derived from an EMBL/GenBank/DDBJ whole genome shotgun (WGS) entry which is preliminary data.</text>
</comment>
<accession>A0ABS6FYS9</accession>
<evidence type="ECO:0000313" key="7">
    <source>
        <dbReference type="Proteomes" id="UP000779508"/>
    </source>
</evidence>
<keyword evidence="1" id="KW-1003">Cell membrane</keyword>
<feature type="transmembrane region" description="Helical" evidence="5">
    <location>
        <begin position="6"/>
        <end position="24"/>
    </location>
</feature>
<evidence type="ECO:0000256" key="1">
    <source>
        <dbReference type="ARBA" id="ARBA00022475"/>
    </source>
</evidence>
<evidence type="ECO:0000256" key="2">
    <source>
        <dbReference type="ARBA" id="ARBA00022692"/>
    </source>
</evidence>
<dbReference type="PANTHER" id="PTHR35529">
    <property type="entry name" value="MANGANESE EFFLUX PUMP MNTP-RELATED"/>
    <property type="match status" value="1"/>
</dbReference>
<feature type="transmembrane region" description="Helical" evidence="5">
    <location>
        <begin position="184"/>
        <end position="201"/>
    </location>
</feature>
<dbReference type="PANTHER" id="PTHR35529:SF2">
    <property type="entry name" value="SPORULATION PROTEIN YTAF-RELATED"/>
    <property type="match status" value="1"/>
</dbReference>
<gene>
    <name evidence="6" type="primary">ytaF</name>
    <name evidence="6" type="ORF">KQI88_03095</name>
</gene>
<evidence type="ECO:0000256" key="4">
    <source>
        <dbReference type="ARBA" id="ARBA00023136"/>
    </source>
</evidence>
<dbReference type="Proteomes" id="UP000779508">
    <property type="component" value="Unassembled WGS sequence"/>
</dbReference>
<dbReference type="InterPro" id="IPR003810">
    <property type="entry name" value="Mntp/YtaF"/>
</dbReference>
<dbReference type="RefSeq" id="WP_216414885.1">
    <property type="nucleotide sequence ID" value="NZ_JAHLQK010000001.1"/>
</dbReference>
<proteinExistence type="predicted"/>
<reference evidence="6 7" key="1">
    <citation type="submission" date="2021-06" db="EMBL/GenBank/DDBJ databases">
        <authorList>
            <person name="Sun Q."/>
            <person name="Li D."/>
        </authorList>
    </citation>
    <scope>NUCLEOTIDE SEQUENCE [LARGE SCALE GENOMIC DNA]</scope>
    <source>
        <strain evidence="6 7">MSJ-5</strain>
    </source>
</reference>